<proteinExistence type="predicted"/>
<dbReference type="AlphaFoldDB" id="A0A8K0NL20"/>
<keyword evidence="1" id="KW-0175">Coiled coil</keyword>
<feature type="compositionally biased region" description="Low complexity" evidence="2">
    <location>
        <begin position="427"/>
        <end position="441"/>
    </location>
</feature>
<feature type="region of interest" description="Disordered" evidence="2">
    <location>
        <begin position="135"/>
        <end position="200"/>
    </location>
</feature>
<evidence type="ECO:0000313" key="4">
    <source>
        <dbReference type="EMBL" id="KAG7528822.1"/>
    </source>
</evidence>
<dbReference type="Proteomes" id="UP000812966">
    <property type="component" value="Unassembled WGS sequence"/>
</dbReference>
<feature type="region of interest" description="Disordered" evidence="2">
    <location>
        <begin position="296"/>
        <end position="408"/>
    </location>
</feature>
<feature type="compositionally biased region" description="Polar residues" evidence="2">
    <location>
        <begin position="386"/>
        <end position="397"/>
    </location>
</feature>
<evidence type="ECO:0000313" key="5">
    <source>
        <dbReference type="Proteomes" id="UP000812966"/>
    </source>
</evidence>
<feature type="compositionally biased region" description="Acidic residues" evidence="2">
    <location>
        <begin position="161"/>
        <end position="170"/>
    </location>
</feature>
<feature type="compositionally biased region" description="Polar residues" evidence="2">
    <location>
        <begin position="14"/>
        <end position="24"/>
    </location>
</feature>
<evidence type="ECO:0000259" key="3">
    <source>
        <dbReference type="PROSITE" id="PS50217"/>
    </source>
</evidence>
<feature type="compositionally biased region" description="Low complexity" evidence="2">
    <location>
        <begin position="361"/>
        <end position="377"/>
    </location>
</feature>
<organism evidence="4 5">
    <name type="scientific">Filobasidium floriforme</name>
    <dbReference type="NCBI Taxonomy" id="5210"/>
    <lineage>
        <taxon>Eukaryota</taxon>
        <taxon>Fungi</taxon>
        <taxon>Dikarya</taxon>
        <taxon>Basidiomycota</taxon>
        <taxon>Agaricomycotina</taxon>
        <taxon>Tremellomycetes</taxon>
        <taxon>Filobasidiales</taxon>
        <taxon>Filobasidiaceae</taxon>
        <taxon>Filobasidium</taxon>
    </lineage>
</organism>
<gene>
    <name evidence="4" type="ORF">FFLO_05921</name>
</gene>
<dbReference type="GO" id="GO:0003700">
    <property type="term" value="F:DNA-binding transcription factor activity"/>
    <property type="evidence" value="ECO:0007669"/>
    <property type="project" value="InterPro"/>
</dbReference>
<feature type="compositionally biased region" description="Gly residues" evidence="2">
    <location>
        <begin position="338"/>
        <end position="352"/>
    </location>
</feature>
<feature type="coiled-coil region" evidence="1">
    <location>
        <begin position="69"/>
        <end position="103"/>
    </location>
</feature>
<name>A0A8K0NL20_9TREE</name>
<evidence type="ECO:0000256" key="1">
    <source>
        <dbReference type="SAM" id="Coils"/>
    </source>
</evidence>
<dbReference type="InterPro" id="IPR046347">
    <property type="entry name" value="bZIP_sf"/>
</dbReference>
<evidence type="ECO:0000256" key="2">
    <source>
        <dbReference type="SAM" id="MobiDB-lite"/>
    </source>
</evidence>
<feature type="region of interest" description="Disordered" evidence="2">
    <location>
        <begin position="1"/>
        <end position="62"/>
    </location>
</feature>
<feature type="domain" description="BZIP" evidence="3">
    <location>
        <begin position="56"/>
        <end position="104"/>
    </location>
</feature>
<dbReference type="Pfam" id="PF00170">
    <property type="entry name" value="bZIP_1"/>
    <property type="match status" value="1"/>
</dbReference>
<feature type="compositionally biased region" description="Basic and acidic residues" evidence="2">
    <location>
        <begin position="576"/>
        <end position="591"/>
    </location>
</feature>
<accession>A0A8K0NL20</accession>
<feature type="compositionally biased region" description="Basic residues" evidence="2">
    <location>
        <begin position="1"/>
        <end position="10"/>
    </location>
</feature>
<dbReference type="PROSITE" id="PS50217">
    <property type="entry name" value="BZIP"/>
    <property type="match status" value="1"/>
</dbReference>
<comment type="caution">
    <text evidence="4">The sequence shown here is derived from an EMBL/GenBank/DDBJ whole genome shotgun (WGS) entry which is preliminary data.</text>
</comment>
<dbReference type="SMART" id="SM00338">
    <property type="entry name" value="BRLZ"/>
    <property type="match status" value="1"/>
</dbReference>
<feature type="compositionally biased region" description="Polar residues" evidence="2">
    <location>
        <begin position="226"/>
        <end position="237"/>
    </location>
</feature>
<feature type="region of interest" description="Disordered" evidence="2">
    <location>
        <begin position="223"/>
        <end position="278"/>
    </location>
</feature>
<dbReference type="PROSITE" id="PS00036">
    <property type="entry name" value="BZIP_BASIC"/>
    <property type="match status" value="1"/>
</dbReference>
<feature type="compositionally biased region" description="Gly residues" evidence="2">
    <location>
        <begin position="508"/>
        <end position="520"/>
    </location>
</feature>
<feature type="compositionally biased region" description="Gly residues" evidence="2">
    <location>
        <begin position="182"/>
        <end position="191"/>
    </location>
</feature>
<feature type="compositionally biased region" description="Gly residues" evidence="2">
    <location>
        <begin position="30"/>
        <end position="51"/>
    </location>
</feature>
<reference evidence="4" key="1">
    <citation type="submission" date="2020-04" db="EMBL/GenBank/DDBJ databases">
        <title>Analysis of mating type loci in Filobasidium floriforme.</title>
        <authorList>
            <person name="Nowrousian M."/>
        </authorList>
    </citation>
    <scope>NUCLEOTIDE SEQUENCE</scope>
    <source>
        <strain evidence="4">CBS 6242</strain>
    </source>
</reference>
<dbReference type="CDD" id="cd14686">
    <property type="entry name" value="bZIP"/>
    <property type="match status" value="1"/>
</dbReference>
<dbReference type="EMBL" id="JABELV010000166">
    <property type="protein sequence ID" value="KAG7528822.1"/>
    <property type="molecule type" value="Genomic_DNA"/>
</dbReference>
<dbReference type="SUPFAM" id="SSF57959">
    <property type="entry name" value="Leucine zipper domain"/>
    <property type="match status" value="1"/>
</dbReference>
<feature type="compositionally biased region" description="Low complexity" evidence="2">
    <location>
        <begin position="310"/>
        <end position="322"/>
    </location>
</feature>
<protein>
    <recommendedName>
        <fullName evidence="3">BZIP domain-containing protein</fullName>
    </recommendedName>
</protein>
<dbReference type="Gene3D" id="1.20.5.170">
    <property type="match status" value="1"/>
</dbReference>
<feature type="compositionally biased region" description="Basic and acidic residues" evidence="2">
    <location>
        <begin position="522"/>
        <end position="534"/>
    </location>
</feature>
<keyword evidence="5" id="KW-1185">Reference proteome</keyword>
<dbReference type="InterPro" id="IPR004827">
    <property type="entry name" value="bZIP"/>
</dbReference>
<feature type="region of interest" description="Disordered" evidence="2">
    <location>
        <begin position="425"/>
        <end position="591"/>
    </location>
</feature>
<sequence length="591" mass="60243">MPSNNHHHHNSSNVGSAGTGSTPAHRSAGSGEGSGGPGSGGGGGGGGGGGSTAASKRREANRLAAARFRTRKKDQVVDLEGRVAGLEQENSVLKGEVRILRTKLGIETEAPVVGPIGGQGSGGTVISVSMQERVGTPLLGGGHADSPGMGSHRSLNSMGPGDDDEDDDMDTGSSKKRRKVGGRGAGGGGDGAGEEEMSQLKEQLRGYQATMRVMQEEIAMLKGKKTSSVGRTPSFTLDPSLADVKPGSYTQNHRSSGRSGSGGSSRYYHNHSDSATSNDLADDAMAAQGLASLHLPLPRPGYERGETGTSSHLSLPPLSPVLRIDSASPGREYEGESARGGGYTTGSHGGGTSVMMGRSIHGLPSSRPHSPLSLSPGLPQPGRPTSPMSIERLSSPSPLGAGYKDSSSAARTLNALQNAAFAVGMQLSGSGPSSPLGAASGRESPLARNRSWGLGGATPSGLGLASLPHSRAGSRGLDSPISAERSGANDDDDSPDSGGYAQDYFGRYAGGANAGTGQGGSRLREERDFEKNEDGDGDGEDDVTPPAKGSAGSKKVVEVDPSLLDPDIVDDDREEGDTMVKEEVGMQMDDR</sequence>